<accession>A0A7I7X9C3</accession>
<dbReference type="RefSeq" id="WP_163731293.1">
    <property type="nucleotide sequence ID" value="NZ_AP022610.1"/>
</dbReference>
<dbReference type="EMBL" id="AP022610">
    <property type="protein sequence ID" value="BBZ25930.1"/>
    <property type="molecule type" value="Genomic_DNA"/>
</dbReference>
<protein>
    <submittedName>
        <fullName evidence="1">Uncharacterized protein</fullName>
    </submittedName>
</protein>
<keyword evidence="2" id="KW-1185">Reference proteome</keyword>
<proteinExistence type="predicted"/>
<organism evidence="1 2">
    <name type="scientific">Mycolicibacterium madagascariense</name>
    <dbReference type="NCBI Taxonomy" id="212765"/>
    <lineage>
        <taxon>Bacteria</taxon>
        <taxon>Bacillati</taxon>
        <taxon>Actinomycetota</taxon>
        <taxon>Actinomycetes</taxon>
        <taxon>Mycobacteriales</taxon>
        <taxon>Mycobacteriaceae</taxon>
        <taxon>Mycolicibacterium</taxon>
    </lineage>
</organism>
<gene>
    <name evidence="1" type="ORF">MMAD_02250</name>
</gene>
<dbReference type="Proteomes" id="UP000466517">
    <property type="component" value="Chromosome"/>
</dbReference>
<reference evidence="1 2" key="1">
    <citation type="journal article" date="2019" name="Emerg. Microbes Infect.">
        <title>Comprehensive subspecies identification of 175 nontuberculous mycobacteria species based on 7547 genomic profiles.</title>
        <authorList>
            <person name="Matsumoto Y."/>
            <person name="Kinjo T."/>
            <person name="Motooka D."/>
            <person name="Nabeya D."/>
            <person name="Jung N."/>
            <person name="Uechi K."/>
            <person name="Horii T."/>
            <person name="Iida T."/>
            <person name="Fujita J."/>
            <person name="Nakamura S."/>
        </authorList>
    </citation>
    <scope>NUCLEOTIDE SEQUENCE [LARGE SCALE GENOMIC DNA]</scope>
    <source>
        <strain evidence="1 2">JCM 13574</strain>
    </source>
</reference>
<dbReference type="KEGG" id="mmag:MMAD_02250"/>
<name>A0A7I7X9C3_9MYCO</name>
<dbReference type="AlphaFoldDB" id="A0A7I7X9C3"/>
<sequence>MANESPRTGHRSAVDRVRDAESFAVQLPVVGRVNIPRPESLAYFGGLAALAAVEIIDWPIALIIATGHALASQHRNRLVAELGEALEEA</sequence>
<evidence type="ECO:0000313" key="2">
    <source>
        <dbReference type="Proteomes" id="UP000466517"/>
    </source>
</evidence>
<evidence type="ECO:0000313" key="1">
    <source>
        <dbReference type="EMBL" id="BBZ25930.1"/>
    </source>
</evidence>